<proteinExistence type="predicted"/>
<sequence length="400" mass="42225">MTAPVPNSALEPFGVVERSAAVILVAMRCSSKPAADRHRDRWQRSGGADAQVDDVIVTGSFPSVFDALLAVGAIASNGEPIAAPGEESLVMVSGSAGPGIGGERLRARVAALLAAALPGQCLVSAEVALLAGPLLNASLDIVDSGHKESKPDRWDQTHQSGWIVYDIRPTDLAVRLDSCPRLEWARRRLHGAAVVPDGGCSVEDIRDSARIVSLVADDASLLEVAVARVALGAHSRGAHVLRTKGRSEGSPLLSAVTELLAAYADDRGSSLASEELAHEWAAVSRSAPKTSTRVGRDRCPGPVICRRYPDGDLDLLDLLDRLLRSIASTGPTVIVLSAEDKLDSLSCVLLERALGDRRLSGIRLVVGSICSESELVSRLRRRLGRGAIEQVRVGTSVHLV</sequence>
<evidence type="ECO:0000313" key="1">
    <source>
        <dbReference type="EMBL" id="PPH74809.1"/>
    </source>
</evidence>
<evidence type="ECO:0000313" key="2">
    <source>
        <dbReference type="Proteomes" id="UP000239698"/>
    </source>
</evidence>
<organism evidence="1 2">
    <name type="scientific">Rathayibacter rathayi</name>
    <name type="common">Corynebacterium rathayi</name>
    <dbReference type="NCBI Taxonomy" id="33887"/>
    <lineage>
        <taxon>Bacteria</taxon>
        <taxon>Bacillati</taxon>
        <taxon>Actinomycetota</taxon>
        <taxon>Actinomycetes</taxon>
        <taxon>Micrococcales</taxon>
        <taxon>Microbacteriaceae</taxon>
        <taxon>Rathayibacter</taxon>
    </lineage>
</organism>
<gene>
    <name evidence="1" type="ORF">C5C40_12575</name>
</gene>
<dbReference type="Proteomes" id="UP000239698">
    <property type="component" value="Unassembled WGS sequence"/>
</dbReference>
<dbReference type="EMBL" id="PSVT01000032">
    <property type="protein sequence ID" value="PPH74809.1"/>
    <property type="molecule type" value="Genomic_DNA"/>
</dbReference>
<name>A0ABX5ABC7_RATRA</name>
<keyword evidence="2" id="KW-1185">Reference proteome</keyword>
<reference evidence="1 2" key="1">
    <citation type="submission" date="2018-02" db="EMBL/GenBank/DDBJ databases">
        <title>Bacteriophage NCPPB3778 and a type I-E CRISPR drive the evolution of the US Biological Select Agent, Rathayibacter toxicus.</title>
        <authorList>
            <person name="Davis E.W.II."/>
            <person name="Tabima J.F."/>
            <person name="Weisberg A.J."/>
            <person name="Lopes L.D."/>
            <person name="Wiseman M.S."/>
            <person name="Wiseman M.S."/>
            <person name="Pupko T."/>
            <person name="Belcher M.S."/>
            <person name="Sechler A.J."/>
            <person name="Tancos M.A."/>
            <person name="Schroeder B.K."/>
            <person name="Murray T.D."/>
            <person name="Luster D.G."/>
            <person name="Schneider W.L."/>
            <person name="Rogers E."/>
            <person name="Andreote F.D."/>
            <person name="Grunwald N.J."/>
            <person name="Putnam M.L."/>
            <person name="Chang J.H."/>
        </authorList>
    </citation>
    <scope>NUCLEOTIDE SEQUENCE [LARGE SCALE GENOMIC DNA]</scope>
    <source>
        <strain evidence="1 2">AY1D6</strain>
    </source>
</reference>
<accession>A0ABX5ABC7</accession>
<protein>
    <submittedName>
        <fullName evidence="1">Uncharacterized protein</fullName>
    </submittedName>
</protein>
<comment type="caution">
    <text evidence="1">The sequence shown here is derived from an EMBL/GenBank/DDBJ whole genome shotgun (WGS) entry which is preliminary data.</text>
</comment>